<feature type="domain" description="EF-hand" evidence="4">
    <location>
        <begin position="376"/>
        <end position="411"/>
    </location>
</feature>
<dbReference type="EMBL" id="JWZX01002124">
    <property type="protein sequence ID" value="KOO30926.1"/>
    <property type="molecule type" value="Genomic_DNA"/>
</dbReference>
<dbReference type="Proteomes" id="UP000037460">
    <property type="component" value="Unassembled WGS sequence"/>
</dbReference>
<proteinExistence type="predicted"/>
<organism evidence="5 6">
    <name type="scientific">Chrysochromulina tobinii</name>
    <dbReference type="NCBI Taxonomy" id="1460289"/>
    <lineage>
        <taxon>Eukaryota</taxon>
        <taxon>Haptista</taxon>
        <taxon>Haptophyta</taxon>
        <taxon>Prymnesiophyceae</taxon>
        <taxon>Prymnesiales</taxon>
        <taxon>Chrysochromulinaceae</taxon>
        <taxon>Chrysochromulina</taxon>
    </lineage>
</organism>
<feature type="compositionally biased region" description="Low complexity" evidence="3">
    <location>
        <begin position="15"/>
        <end position="39"/>
    </location>
</feature>
<feature type="domain" description="EF-hand" evidence="4">
    <location>
        <begin position="416"/>
        <end position="451"/>
    </location>
</feature>
<feature type="compositionally biased region" description="Low complexity" evidence="3">
    <location>
        <begin position="114"/>
        <end position="125"/>
    </location>
</feature>
<evidence type="ECO:0000256" key="1">
    <source>
        <dbReference type="ARBA" id="ARBA00022837"/>
    </source>
</evidence>
<name>A0A0M0JW91_9EUKA</name>
<feature type="domain" description="EF-hand" evidence="4">
    <location>
        <begin position="233"/>
        <end position="268"/>
    </location>
</feature>
<keyword evidence="2" id="KW-0175">Coiled coil</keyword>
<reference evidence="6" key="1">
    <citation type="journal article" date="2015" name="PLoS Genet.">
        <title>Genome Sequence and Transcriptome Analyses of Chrysochromulina tobin: Metabolic Tools for Enhanced Algal Fitness in the Prominent Order Prymnesiales (Haptophyceae).</title>
        <authorList>
            <person name="Hovde B.T."/>
            <person name="Deodato C.R."/>
            <person name="Hunsperger H.M."/>
            <person name="Ryken S.A."/>
            <person name="Yost W."/>
            <person name="Jha R.K."/>
            <person name="Patterson J."/>
            <person name="Monnat R.J. Jr."/>
            <person name="Barlow S.B."/>
            <person name="Starkenburg S.R."/>
            <person name="Cattolico R.A."/>
        </authorList>
    </citation>
    <scope>NUCLEOTIDE SEQUENCE</scope>
    <source>
        <strain evidence="6">CCMP291</strain>
    </source>
</reference>
<gene>
    <name evidence="5" type="ORF">Ctob_005360</name>
</gene>
<feature type="coiled-coil region" evidence="2">
    <location>
        <begin position="460"/>
        <end position="506"/>
    </location>
</feature>
<evidence type="ECO:0000256" key="2">
    <source>
        <dbReference type="SAM" id="Coils"/>
    </source>
</evidence>
<dbReference type="InterPro" id="IPR011992">
    <property type="entry name" value="EF-hand-dom_pair"/>
</dbReference>
<dbReference type="Pfam" id="PF13202">
    <property type="entry name" value="EF-hand_5"/>
    <property type="match status" value="3"/>
</dbReference>
<protein>
    <recommendedName>
        <fullName evidence="4">EF-hand domain-containing protein</fullName>
    </recommendedName>
</protein>
<dbReference type="SMART" id="SM00054">
    <property type="entry name" value="EFh"/>
    <property type="match status" value="4"/>
</dbReference>
<evidence type="ECO:0000313" key="5">
    <source>
        <dbReference type="EMBL" id="KOO30926.1"/>
    </source>
</evidence>
<feature type="domain" description="EF-hand" evidence="4">
    <location>
        <begin position="273"/>
        <end position="308"/>
    </location>
</feature>
<dbReference type="SUPFAM" id="SSF47473">
    <property type="entry name" value="EF-hand"/>
    <property type="match status" value="1"/>
</dbReference>
<dbReference type="InterPro" id="IPR018247">
    <property type="entry name" value="EF_Hand_1_Ca_BS"/>
</dbReference>
<feature type="compositionally biased region" description="Polar residues" evidence="3">
    <location>
        <begin position="532"/>
        <end position="557"/>
    </location>
</feature>
<feature type="region of interest" description="Disordered" evidence="3">
    <location>
        <begin position="518"/>
        <end position="557"/>
    </location>
</feature>
<accession>A0A0M0JW91</accession>
<comment type="caution">
    <text evidence="5">The sequence shown here is derived from an EMBL/GenBank/DDBJ whole genome shotgun (WGS) entry which is preliminary data.</text>
</comment>
<dbReference type="Gene3D" id="1.10.238.10">
    <property type="entry name" value="EF-hand"/>
    <property type="match status" value="2"/>
</dbReference>
<dbReference type="AlphaFoldDB" id="A0A0M0JW91"/>
<dbReference type="InterPro" id="IPR002048">
    <property type="entry name" value="EF_hand_dom"/>
</dbReference>
<dbReference type="GO" id="GO:0005509">
    <property type="term" value="F:calcium ion binding"/>
    <property type="evidence" value="ECO:0007669"/>
    <property type="project" value="InterPro"/>
</dbReference>
<feature type="region of interest" description="Disordered" evidence="3">
    <location>
        <begin position="106"/>
        <end position="125"/>
    </location>
</feature>
<evidence type="ECO:0000259" key="4">
    <source>
        <dbReference type="PROSITE" id="PS50222"/>
    </source>
</evidence>
<dbReference type="PROSITE" id="PS50222">
    <property type="entry name" value="EF_HAND_2"/>
    <property type="match status" value="4"/>
</dbReference>
<evidence type="ECO:0000313" key="6">
    <source>
        <dbReference type="Proteomes" id="UP000037460"/>
    </source>
</evidence>
<evidence type="ECO:0000256" key="3">
    <source>
        <dbReference type="SAM" id="MobiDB-lite"/>
    </source>
</evidence>
<dbReference type="PROSITE" id="PS00018">
    <property type="entry name" value="EF_HAND_1"/>
    <property type="match status" value="4"/>
</dbReference>
<sequence length="580" mass="62662">MSDATSLPPLPLAPADPDSVKEATVSSATAQAQAQRPSAVEQAYRNTIAPPGRTRTVARPSKQGGSAAVGTAEPSASAIAASKATDGMLAASKATDGMCDPAVATATATRHRQPSASPSASALSSAGDVSSALKAAVMVEADAREHLRKMRAKVQRELARATSMAALEDLRERKRQEGVNTRADFERQVGRDVTRKIAEDLAQGKVEPATEEELRRLSEQFNRRLKDLYPDAEVTPNFFTLFKHIDVDGSRRVSFRELTMLIRVELRLSKATLPLSKLHALWAKLDENGSGFVDAGELGRFMRLGLPEASAGSRTRTLLEKRAGRKALLAELADRSGEALTRKLQKEHVPPATKAELLQMSALFNAQMAALQTRDAGGNSFYRLFKYMDMDDSGRVSFKEFKLMIRDELEVSSAELPHVKLLGLWRALDHDESGYICAGEFGRFMNLKGRARAEAASPYATNNATKREAKNNEIRRLEKEWQLQAARRAEATAAALASEAHRLESALFAAAAAKTPAVKSRGPHDDAPLTLPQISPNGSRTQTFTNGLSPSSASTGALETNAALHKLARSTLAHGHGRGR</sequence>
<keyword evidence="1" id="KW-0106">Calcium</keyword>
<keyword evidence="6" id="KW-1185">Reference proteome</keyword>
<feature type="region of interest" description="Disordered" evidence="3">
    <location>
        <begin position="1"/>
        <end position="74"/>
    </location>
</feature>